<keyword evidence="4" id="KW-1185">Reference proteome</keyword>
<dbReference type="SUPFAM" id="SSF55166">
    <property type="entry name" value="Hedgehog/DD-peptidase"/>
    <property type="match status" value="1"/>
</dbReference>
<dbReference type="InterPro" id="IPR052179">
    <property type="entry name" value="DD-CPase-like"/>
</dbReference>
<dbReference type="RefSeq" id="WP_345375234.1">
    <property type="nucleotide sequence ID" value="NZ_BAABLM010000002.1"/>
</dbReference>
<feature type="domain" description="D-alanyl-D-alanine carboxypeptidase-like core" evidence="2">
    <location>
        <begin position="89"/>
        <end position="215"/>
    </location>
</feature>
<sequence>MPLLHPSAVRRARRDRSPLTRRLVVAATSALVAAGLVAAALSTTATAEAATTTSSATSSSAGSSASKAWGGYSNGSIPLTALTSIPGGYLRPDAATAYTALAAAFTATFHEPLTVVEGYRSLDSQTAIFQSRFTVSATPTPISWNGQYWTQNAGAAIAAVPGTSVHGWALAMDLGSNVQIASSPEKAWVDANGPAFGWYPVGNDFGEPWHFEFTPTGTSAYPTTASTTPVATGPGGAVVVGGATAPSAIFVAPATASTGAADESAPPVTTGLDADAFRPAADSDPTPGILALPYAPDGLRVGAASIVDRTNG</sequence>
<dbReference type="Proteomes" id="UP001501295">
    <property type="component" value="Unassembled WGS sequence"/>
</dbReference>
<name>A0ABP8VW96_9MICO</name>
<dbReference type="Gene3D" id="3.30.1380.10">
    <property type="match status" value="1"/>
</dbReference>
<organism evidence="3 4">
    <name type="scientific">Frondihabitans cladoniiphilus</name>
    <dbReference type="NCBI Taxonomy" id="715785"/>
    <lineage>
        <taxon>Bacteria</taxon>
        <taxon>Bacillati</taxon>
        <taxon>Actinomycetota</taxon>
        <taxon>Actinomycetes</taxon>
        <taxon>Micrococcales</taxon>
        <taxon>Microbacteriaceae</taxon>
        <taxon>Frondihabitans</taxon>
    </lineage>
</organism>
<evidence type="ECO:0000313" key="3">
    <source>
        <dbReference type="EMBL" id="GAA4672721.1"/>
    </source>
</evidence>
<proteinExistence type="predicted"/>
<dbReference type="PANTHER" id="PTHR34385">
    <property type="entry name" value="D-ALANYL-D-ALANINE CARBOXYPEPTIDASE"/>
    <property type="match status" value="1"/>
</dbReference>
<dbReference type="InterPro" id="IPR009045">
    <property type="entry name" value="Zn_M74/Hedgehog-like"/>
</dbReference>
<keyword evidence="1" id="KW-0732">Signal</keyword>
<dbReference type="PROSITE" id="PS51318">
    <property type="entry name" value="TAT"/>
    <property type="match status" value="1"/>
</dbReference>
<feature type="signal peptide" evidence="1">
    <location>
        <begin position="1"/>
        <end position="49"/>
    </location>
</feature>
<gene>
    <name evidence="3" type="ORF">GCM10025780_16210</name>
</gene>
<dbReference type="CDD" id="cd14814">
    <property type="entry name" value="Peptidase_M15"/>
    <property type="match status" value="1"/>
</dbReference>
<evidence type="ECO:0000313" key="4">
    <source>
        <dbReference type="Proteomes" id="UP001501295"/>
    </source>
</evidence>
<accession>A0ABP8VW96</accession>
<protein>
    <recommendedName>
        <fullName evidence="2">D-alanyl-D-alanine carboxypeptidase-like core domain-containing protein</fullName>
    </recommendedName>
</protein>
<dbReference type="PANTHER" id="PTHR34385:SF1">
    <property type="entry name" value="PEPTIDOGLYCAN L-ALANYL-D-GLUTAMATE ENDOPEPTIDASE CWLK"/>
    <property type="match status" value="1"/>
</dbReference>
<dbReference type="InterPro" id="IPR006311">
    <property type="entry name" value="TAT_signal"/>
</dbReference>
<dbReference type="InterPro" id="IPR003709">
    <property type="entry name" value="VanY-like_core_dom"/>
</dbReference>
<comment type="caution">
    <text evidence="3">The sequence shown here is derived from an EMBL/GenBank/DDBJ whole genome shotgun (WGS) entry which is preliminary data.</text>
</comment>
<evidence type="ECO:0000259" key="2">
    <source>
        <dbReference type="Pfam" id="PF02557"/>
    </source>
</evidence>
<dbReference type="EMBL" id="BAABLM010000002">
    <property type="protein sequence ID" value="GAA4672721.1"/>
    <property type="molecule type" value="Genomic_DNA"/>
</dbReference>
<dbReference type="Pfam" id="PF02557">
    <property type="entry name" value="VanY"/>
    <property type="match status" value="1"/>
</dbReference>
<reference evidence="4" key="1">
    <citation type="journal article" date="2019" name="Int. J. Syst. Evol. Microbiol.">
        <title>The Global Catalogue of Microorganisms (GCM) 10K type strain sequencing project: providing services to taxonomists for standard genome sequencing and annotation.</title>
        <authorList>
            <consortium name="The Broad Institute Genomics Platform"/>
            <consortium name="The Broad Institute Genome Sequencing Center for Infectious Disease"/>
            <person name="Wu L."/>
            <person name="Ma J."/>
        </authorList>
    </citation>
    <scope>NUCLEOTIDE SEQUENCE [LARGE SCALE GENOMIC DNA]</scope>
    <source>
        <strain evidence="4">JCM 18956</strain>
    </source>
</reference>
<evidence type="ECO:0000256" key="1">
    <source>
        <dbReference type="SAM" id="SignalP"/>
    </source>
</evidence>
<feature type="chain" id="PRO_5045714493" description="D-alanyl-D-alanine carboxypeptidase-like core domain-containing protein" evidence="1">
    <location>
        <begin position="50"/>
        <end position="312"/>
    </location>
</feature>